<evidence type="ECO:0000256" key="2">
    <source>
        <dbReference type="ARBA" id="ARBA00022618"/>
    </source>
</evidence>
<comment type="subcellular location">
    <subcellularLocation>
        <location evidence="1">Bud neck</location>
    </subcellularLocation>
</comment>
<dbReference type="HOGENOM" id="CLU_017718_7_1_1"/>
<evidence type="ECO:0000256" key="3">
    <source>
        <dbReference type="ARBA" id="ARBA00022741"/>
    </source>
</evidence>
<keyword evidence="3 7" id="KW-0547">Nucleotide-binding</keyword>
<comment type="caution">
    <text evidence="10">The sequence shown here is derived from an EMBL/GenBank/DDBJ whole genome shotgun (WGS) entry which is preliminary data.</text>
</comment>
<dbReference type="GO" id="GO:0051301">
    <property type="term" value="P:cell division"/>
    <property type="evidence" value="ECO:0007669"/>
    <property type="project" value="UniProtKB-KW"/>
</dbReference>
<dbReference type="InParanoid" id="K0KRH1"/>
<dbReference type="Gene3D" id="3.40.50.300">
    <property type="entry name" value="P-loop containing nucleotide triphosphate hydrolases"/>
    <property type="match status" value="1"/>
</dbReference>
<evidence type="ECO:0000256" key="8">
    <source>
        <dbReference type="SAM" id="MobiDB-lite"/>
    </source>
</evidence>
<accession>K0KRH1</accession>
<dbReference type="PANTHER" id="PTHR18884">
    <property type="entry name" value="SEPTIN"/>
    <property type="match status" value="1"/>
</dbReference>
<feature type="region of interest" description="Disordered" evidence="8">
    <location>
        <begin position="313"/>
        <end position="357"/>
    </location>
</feature>
<keyword evidence="11" id="KW-1185">Reference proteome</keyword>
<evidence type="ECO:0000256" key="5">
    <source>
        <dbReference type="ARBA" id="ARBA00023306"/>
    </source>
</evidence>
<dbReference type="STRING" id="1206466.K0KRH1"/>
<evidence type="ECO:0000313" key="11">
    <source>
        <dbReference type="Proteomes" id="UP000009328"/>
    </source>
</evidence>
<sequence length="357" mass="40523">MSATQQPHQQQQNVFQPSSYVGFDTITTQIEHRLLKRGFQFNILVAGYSGLGKSTLINTLFSSHLVDSLGRKSSTEPITKTSEISVTNHQLIENNVRLNINVVDTPGFGDQINNDKCWEPIVRYIKEQYSLYLRKELTAQRERFINDTRVHAILYFIQPNNVGLKAVDILALKKLSEISNVIPIIAKADTLTLDERENFRKILQNEFQYHNLNLYPYDSDDLLDEEKELNNSIKSIIPFAVIGSENEITINGEVFKGRRTRWGTINVEDINQSEFVYLRDFLTRTHLQDLIETTSSIHYENFRSKQLTTLKENASSSARASAHLSQVPNGAQNISTGTGGNGQQVQQGGNTNIYKRA</sequence>
<dbReference type="GO" id="GO:0005525">
    <property type="term" value="F:GTP binding"/>
    <property type="evidence" value="ECO:0007669"/>
    <property type="project" value="UniProtKB-KW"/>
</dbReference>
<dbReference type="Proteomes" id="UP000009328">
    <property type="component" value="Unassembled WGS sequence"/>
</dbReference>
<organism evidence="10 11">
    <name type="scientific">Wickerhamomyces ciferrii (strain ATCC 14091 / BCRC 22168 / CBS 111 / JCM 3599 / NBRC 0793 / NRRL Y-1031 F-60-10)</name>
    <name type="common">Yeast</name>
    <name type="synonym">Pichia ciferrii</name>
    <dbReference type="NCBI Taxonomy" id="1206466"/>
    <lineage>
        <taxon>Eukaryota</taxon>
        <taxon>Fungi</taxon>
        <taxon>Dikarya</taxon>
        <taxon>Ascomycota</taxon>
        <taxon>Saccharomycotina</taxon>
        <taxon>Saccharomycetes</taxon>
        <taxon>Phaffomycetales</taxon>
        <taxon>Wickerhamomycetaceae</taxon>
        <taxon>Wickerhamomyces</taxon>
    </lineage>
</organism>
<name>K0KRH1_WICCF</name>
<evidence type="ECO:0000256" key="7">
    <source>
        <dbReference type="RuleBase" id="RU004560"/>
    </source>
</evidence>
<comment type="similarity">
    <text evidence="7">Belongs to the TRAFAC class TrmE-Era-EngA-EngB-Septin-like GTPase superfamily. Septin GTPase family.</text>
</comment>
<dbReference type="InterPro" id="IPR016491">
    <property type="entry name" value="Septin"/>
</dbReference>
<dbReference type="eggNOG" id="KOG1547">
    <property type="taxonomic scope" value="Eukaryota"/>
</dbReference>
<evidence type="ECO:0000256" key="1">
    <source>
        <dbReference type="ARBA" id="ARBA00004266"/>
    </source>
</evidence>
<evidence type="ECO:0000256" key="4">
    <source>
        <dbReference type="ARBA" id="ARBA00023134"/>
    </source>
</evidence>
<dbReference type="InterPro" id="IPR030379">
    <property type="entry name" value="G_SEPTIN_dom"/>
</dbReference>
<feature type="compositionally biased region" description="Polar residues" evidence="8">
    <location>
        <begin position="323"/>
        <end position="335"/>
    </location>
</feature>
<protein>
    <recommendedName>
        <fullName evidence="6">Cell division control protein 10</fullName>
    </recommendedName>
</protein>
<dbReference type="GO" id="GO:0000921">
    <property type="term" value="P:septin ring assembly"/>
    <property type="evidence" value="ECO:0007669"/>
    <property type="project" value="UniProtKB-ARBA"/>
</dbReference>
<dbReference type="AlphaFoldDB" id="K0KRH1"/>
<evidence type="ECO:0000259" key="9">
    <source>
        <dbReference type="PROSITE" id="PS51719"/>
    </source>
</evidence>
<reference evidence="10 11" key="1">
    <citation type="journal article" date="2012" name="Eukaryot. Cell">
        <title>Draft genome sequence of Wickerhamomyces ciferrii NRRL Y-1031 F-60-10.</title>
        <authorList>
            <person name="Schneider J."/>
            <person name="Andrea H."/>
            <person name="Blom J."/>
            <person name="Jaenicke S."/>
            <person name="Ruckert C."/>
            <person name="Schorsch C."/>
            <person name="Szczepanowski R."/>
            <person name="Farwick M."/>
            <person name="Goesmann A."/>
            <person name="Puhler A."/>
            <person name="Schaffer S."/>
            <person name="Tauch A."/>
            <person name="Kohler T."/>
            <person name="Brinkrolf K."/>
        </authorList>
    </citation>
    <scope>NUCLEOTIDE SEQUENCE [LARGE SCALE GENOMIC DNA]</scope>
    <source>
        <strain evidence="11">ATCC 14091 / BCRC 22168 / CBS 111 / JCM 3599 / NBRC 0793 / NRRL Y-1031 F-60-10</strain>
    </source>
</reference>
<feature type="domain" description="Septin-type G" evidence="9">
    <location>
        <begin position="37"/>
        <end position="309"/>
    </location>
</feature>
<dbReference type="FunCoup" id="K0KRH1">
    <property type="interactions" value="259"/>
</dbReference>
<dbReference type="SUPFAM" id="SSF52540">
    <property type="entry name" value="P-loop containing nucleoside triphosphate hydrolases"/>
    <property type="match status" value="1"/>
</dbReference>
<dbReference type="GO" id="GO:0000144">
    <property type="term" value="C:cellular bud neck septin ring"/>
    <property type="evidence" value="ECO:0007669"/>
    <property type="project" value="UniProtKB-ARBA"/>
</dbReference>
<feature type="compositionally biased region" description="Low complexity" evidence="8">
    <location>
        <begin position="343"/>
        <end position="357"/>
    </location>
</feature>
<dbReference type="PROSITE" id="PS51719">
    <property type="entry name" value="G_SEPTIN"/>
    <property type="match status" value="1"/>
</dbReference>
<dbReference type="GO" id="GO:0031105">
    <property type="term" value="C:septin complex"/>
    <property type="evidence" value="ECO:0007669"/>
    <property type="project" value="UniProtKB-ARBA"/>
</dbReference>
<dbReference type="InterPro" id="IPR027417">
    <property type="entry name" value="P-loop_NTPase"/>
</dbReference>
<keyword evidence="4 7" id="KW-0342">GTP-binding</keyword>
<gene>
    <name evidence="10" type="ORF">BN7_4221</name>
</gene>
<dbReference type="EMBL" id="CAIF01000148">
    <property type="protein sequence ID" value="CCH44652.1"/>
    <property type="molecule type" value="Genomic_DNA"/>
</dbReference>
<proteinExistence type="inferred from homology"/>
<evidence type="ECO:0000313" key="10">
    <source>
        <dbReference type="EMBL" id="CCH44652.1"/>
    </source>
</evidence>
<keyword evidence="2 10" id="KW-0132">Cell division</keyword>
<dbReference type="FunFam" id="3.40.50.300:FF:000260">
    <property type="entry name" value="Cell division control 10"/>
    <property type="match status" value="1"/>
</dbReference>
<dbReference type="GO" id="GO:0043934">
    <property type="term" value="P:sporulation"/>
    <property type="evidence" value="ECO:0007669"/>
    <property type="project" value="UniProtKB-ARBA"/>
</dbReference>
<dbReference type="PIRSF" id="PIRSF006698">
    <property type="entry name" value="Septin"/>
    <property type="match status" value="1"/>
</dbReference>
<evidence type="ECO:0000256" key="6">
    <source>
        <dbReference type="ARBA" id="ARBA00069702"/>
    </source>
</evidence>
<dbReference type="Pfam" id="PF00735">
    <property type="entry name" value="Septin"/>
    <property type="match status" value="1"/>
</dbReference>
<dbReference type="CDD" id="cd01850">
    <property type="entry name" value="CDC_Septin"/>
    <property type="match status" value="1"/>
</dbReference>
<keyword evidence="5" id="KW-0131">Cell cycle</keyword>